<evidence type="ECO:0000313" key="2">
    <source>
        <dbReference type="Proteomes" id="UP000567885"/>
    </source>
</evidence>
<gene>
    <name evidence="1" type="ORF">FHETE_3221</name>
</gene>
<dbReference type="OrthoDB" id="288942at2759"/>
<dbReference type="EMBL" id="JAAGWQ010000051">
    <property type="protein sequence ID" value="KAF5673834.1"/>
    <property type="molecule type" value="Genomic_DNA"/>
</dbReference>
<comment type="caution">
    <text evidence="1">The sequence shown here is derived from an EMBL/GenBank/DDBJ whole genome shotgun (WGS) entry which is preliminary data.</text>
</comment>
<dbReference type="AlphaFoldDB" id="A0A8H5WXP4"/>
<protein>
    <submittedName>
        <fullName evidence="1">Uncharacterized protein</fullName>
    </submittedName>
</protein>
<dbReference type="Proteomes" id="UP000567885">
    <property type="component" value="Unassembled WGS sequence"/>
</dbReference>
<reference evidence="1 2" key="1">
    <citation type="submission" date="2020-05" db="EMBL/GenBank/DDBJ databases">
        <title>Identification and distribution of gene clusters putatively required for synthesis of sphingolipid metabolism inhibitors in phylogenetically diverse species of the filamentous fungus Fusarium.</title>
        <authorList>
            <person name="Kim H.-S."/>
            <person name="Busman M."/>
            <person name="Brown D.W."/>
            <person name="Divon H."/>
            <person name="Uhlig S."/>
            <person name="Proctor R.H."/>
        </authorList>
    </citation>
    <scope>NUCLEOTIDE SEQUENCE [LARGE SCALE GENOMIC DNA]</scope>
    <source>
        <strain evidence="1 2">NRRL 20693</strain>
    </source>
</reference>
<evidence type="ECO:0000313" key="1">
    <source>
        <dbReference type="EMBL" id="KAF5673834.1"/>
    </source>
</evidence>
<sequence length="301" mass="34605">MPVDQELIDVANGDMALATSLDHALPRAESMSSKIERWTVDPQSPCHLFKLPKELRLDIYELALEEQDTYLDRYGKPILRIPEPQWLLHELPKDTENPSPEHSSLKELGNIFHLLHGHLWCHTNLPSLGIDTHKLRPSAAPVEWRCIKDLQVTFTTEGLTAQWRDNARCLPGAFICMPSLNRVTSHFEDIAERFHILRDLAETAHSQWKFQLGGKRKGYCLKAHGSIKEYSWRGLWDTDLSFWPPMITPPVAYSRVNAPVGTIGGISRAEYIDTFVEFERRHRHKISGGFINHSFWDLIDL</sequence>
<proteinExistence type="predicted"/>
<keyword evidence="2" id="KW-1185">Reference proteome</keyword>
<accession>A0A8H5WXP4</accession>
<organism evidence="1 2">
    <name type="scientific">Fusarium heterosporum</name>
    <dbReference type="NCBI Taxonomy" id="42747"/>
    <lineage>
        <taxon>Eukaryota</taxon>
        <taxon>Fungi</taxon>
        <taxon>Dikarya</taxon>
        <taxon>Ascomycota</taxon>
        <taxon>Pezizomycotina</taxon>
        <taxon>Sordariomycetes</taxon>
        <taxon>Hypocreomycetidae</taxon>
        <taxon>Hypocreales</taxon>
        <taxon>Nectriaceae</taxon>
        <taxon>Fusarium</taxon>
        <taxon>Fusarium heterosporum species complex</taxon>
    </lineage>
</organism>
<name>A0A8H5WXP4_FUSHE</name>